<accession>A0AAV4VA37</accession>
<organism evidence="1 2">
    <name type="scientific">Caerostris darwini</name>
    <dbReference type="NCBI Taxonomy" id="1538125"/>
    <lineage>
        <taxon>Eukaryota</taxon>
        <taxon>Metazoa</taxon>
        <taxon>Ecdysozoa</taxon>
        <taxon>Arthropoda</taxon>
        <taxon>Chelicerata</taxon>
        <taxon>Arachnida</taxon>
        <taxon>Araneae</taxon>
        <taxon>Araneomorphae</taxon>
        <taxon>Entelegynae</taxon>
        <taxon>Araneoidea</taxon>
        <taxon>Araneidae</taxon>
        <taxon>Caerostris</taxon>
    </lineage>
</organism>
<dbReference type="EMBL" id="BPLQ01012654">
    <property type="protein sequence ID" value="GIY66879.1"/>
    <property type="molecule type" value="Genomic_DNA"/>
</dbReference>
<protein>
    <submittedName>
        <fullName evidence="1">Uncharacterized protein</fullName>
    </submittedName>
</protein>
<evidence type="ECO:0000313" key="1">
    <source>
        <dbReference type="EMBL" id="GIY66879.1"/>
    </source>
</evidence>
<evidence type="ECO:0000313" key="2">
    <source>
        <dbReference type="Proteomes" id="UP001054837"/>
    </source>
</evidence>
<keyword evidence="2" id="KW-1185">Reference proteome</keyword>
<proteinExistence type="predicted"/>
<comment type="caution">
    <text evidence="1">The sequence shown here is derived from an EMBL/GenBank/DDBJ whole genome shotgun (WGS) entry which is preliminary data.</text>
</comment>
<gene>
    <name evidence="1" type="ORF">CDAR_476641</name>
</gene>
<dbReference type="AlphaFoldDB" id="A0AAV4VA37"/>
<sequence>MAEFKQVRIELMLSLVLPLQGRPTSNLASSWKHTLDSTSPQDRIDPTTWVAVREKSNEMLIVCADFKRSFLFQDTKSVWVPQTRSGFEGDVESMGCTFEPLGLQRCGSPYRTCSTRRRVRAELSETNRNRRIAGSHSLLQYDSLTWFKFAARDGNPPAAFQQLTRQRKSPTDQ</sequence>
<reference evidence="1 2" key="1">
    <citation type="submission" date="2021-06" db="EMBL/GenBank/DDBJ databases">
        <title>Caerostris darwini draft genome.</title>
        <authorList>
            <person name="Kono N."/>
            <person name="Arakawa K."/>
        </authorList>
    </citation>
    <scope>NUCLEOTIDE SEQUENCE [LARGE SCALE GENOMIC DNA]</scope>
</reference>
<name>A0AAV4VA37_9ARAC</name>
<dbReference type="Proteomes" id="UP001054837">
    <property type="component" value="Unassembled WGS sequence"/>
</dbReference>